<dbReference type="GeneID" id="301135413"/>
<comment type="caution">
    <text evidence="9">The sequence shown here is derived from an EMBL/GenBank/DDBJ whole genome shotgun (WGS) entry which is preliminary data.</text>
</comment>
<evidence type="ECO:0000313" key="9">
    <source>
        <dbReference type="EMBL" id="KOO51758.1"/>
    </source>
</evidence>
<dbReference type="EMBL" id="LILB01000001">
    <property type="protein sequence ID" value="KOO51758.1"/>
    <property type="molecule type" value="Genomic_DNA"/>
</dbReference>
<organism evidence="9 10">
    <name type="scientific">Viridibacillus arvi</name>
    <dbReference type="NCBI Taxonomy" id="263475"/>
    <lineage>
        <taxon>Bacteria</taxon>
        <taxon>Bacillati</taxon>
        <taxon>Bacillota</taxon>
        <taxon>Bacilli</taxon>
        <taxon>Bacillales</taxon>
        <taxon>Caryophanaceae</taxon>
        <taxon>Viridibacillus</taxon>
    </lineage>
</organism>
<feature type="transmembrane region" description="Helical" evidence="6">
    <location>
        <begin position="420"/>
        <end position="437"/>
    </location>
</feature>
<dbReference type="InterPro" id="IPR018461">
    <property type="entry name" value="Na/H_Antiport_NhaC-like_C"/>
</dbReference>
<evidence type="ECO:0000256" key="2">
    <source>
        <dbReference type="ARBA" id="ARBA00022475"/>
    </source>
</evidence>
<dbReference type="PANTHER" id="PTHR37821:SF1">
    <property type="entry name" value="AMINO ACID TRANSPORTER YUIF-RELATED"/>
    <property type="match status" value="1"/>
</dbReference>
<protein>
    <submittedName>
        <fullName evidence="9">Sodium:proton antiporter</fullName>
    </submittedName>
</protein>
<reference evidence="10" key="1">
    <citation type="submission" date="2015-08" db="EMBL/GenBank/DDBJ databases">
        <title>Fjat-10028 dsm 16317.</title>
        <authorList>
            <person name="Liu B."/>
            <person name="Wang J."/>
            <person name="Zhu Y."/>
            <person name="Liu G."/>
            <person name="Chen Q."/>
            <person name="Chen Z."/>
            <person name="Lan J."/>
            <person name="Che J."/>
            <person name="Ge C."/>
            <person name="Shi H."/>
            <person name="Pan Z."/>
            <person name="Liu X."/>
        </authorList>
    </citation>
    <scope>NUCLEOTIDE SEQUENCE [LARGE SCALE GENOMIC DNA]</scope>
    <source>
        <strain evidence="10">DSM 16317</strain>
    </source>
</reference>
<feature type="transmembrane region" description="Helical" evidence="6">
    <location>
        <begin position="95"/>
        <end position="119"/>
    </location>
</feature>
<dbReference type="PATRIC" id="fig|263475.3.peg.1359"/>
<keyword evidence="4 6" id="KW-1133">Transmembrane helix</keyword>
<keyword evidence="3 6" id="KW-0812">Transmembrane</keyword>
<evidence type="ECO:0000256" key="3">
    <source>
        <dbReference type="ARBA" id="ARBA00022692"/>
    </source>
</evidence>
<dbReference type="PRINTS" id="PR00173">
    <property type="entry name" value="EDTRNSPORT"/>
</dbReference>
<feature type="transmembrane region" description="Helical" evidence="6">
    <location>
        <begin position="328"/>
        <end position="347"/>
    </location>
</feature>
<feature type="domain" description="Putative Na+/H+ antiporter N-terminal" evidence="8">
    <location>
        <begin position="4"/>
        <end position="87"/>
    </location>
</feature>
<dbReference type="OrthoDB" id="9772446at2"/>
<dbReference type="GO" id="GO:0005886">
    <property type="term" value="C:plasma membrane"/>
    <property type="evidence" value="ECO:0007669"/>
    <property type="project" value="UniProtKB-SubCell"/>
</dbReference>
<feature type="transmembrane region" description="Helical" evidence="6">
    <location>
        <begin position="287"/>
        <end position="308"/>
    </location>
</feature>
<dbReference type="AlphaFoldDB" id="A0A0M0LM17"/>
<comment type="subcellular location">
    <subcellularLocation>
        <location evidence="1">Cell membrane</location>
        <topology evidence="1">Multi-pass membrane protein</topology>
    </subcellularLocation>
</comment>
<dbReference type="Proteomes" id="UP000036867">
    <property type="component" value="Unassembled WGS sequence"/>
</dbReference>
<evidence type="ECO:0000259" key="7">
    <source>
        <dbReference type="Pfam" id="PF03553"/>
    </source>
</evidence>
<feature type="transmembrane region" description="Helical" evidence="6">
    <location>
        <begin position="183"/>
        <end position="206"/>
    </location>
</feature>
<feature type="transmembrane region" description="Helical" evidence="6">
    <location>
        <begin position="139"/>
        <end position="162"/>
    </location>
</feature>
<feature type="transmembrane region" description="Helical" evidence="6">
    <location>
        <begin position="7"/>
        <end position="40"/>
    </location>
</feature>
<evidence type="ECO:0000256" key="4">
    <source>
        <dbReference type="ARBA" id="ARBA00022989"/>
    </source>
</evidence>
<evidence type="ECO:0000256" key="5">
    <source>
        <dbReference type="ARBA" id="ARBA00023136"/>
    </source>
</evidence>
<dbReference type="InterPro" id="IPR032813">
    <property type="entry name" value="Na_H_antiport_N"/>
</dbReference>
<dbReference type="RefSeq" id="WP_053415918.1">
    <property type="nucleotide sequence ID" value="NZ_LILB01000001.1"/>
</dbReference>
<proteinExistence type="predicted"/>
<dbReference type="Pfam" id="PF13726">
    <property type="entry name" value="Na_H_antiport_2"/>
    <property type="match status" value="1"/>
</dbReference>
<evidence type="ECO:0000259" key="8">
    <source>
        <dbReference type="Pfam" id="PF13726"/>
    </source>
</evidence>
<feature type="domain" description="Na+/H+ antiporter NhaC-like C-terminal" evidence="7">
    <location>
        <begin position="144"/>
        <end position="432"/>
    </location>
</feature>
<keyword evidence="2" id="KW-1003">Cell membrane</keyword>
<accession>A0A0M0LM17</accession>
<name>A0A0M0LM17_9BACL</name>
<evidence type="ECO:0000256" key="1">
    <source>
        <dbReference type="ARBA" id="ARBA00004651"/>
    </source>
</evidence>
<feature type="transmembrane region" description="Helical" evidence="6">
    <location>
        <begin position="354"/>
        <end position="379"/>
    </location>
</feature>
<dbReference type="InterPro" id="IPR052576">
    <property type="entry name" value="AA_Transporter-Related"/>
</dbReference>
<feature type="transmembrane region" description="Helical" evidence="6">
    <location>
        <begin position="242"/>
        <end position="275"/>
    </location>
</feature>
<dbReference type="PANTHER" id="PTHR37821">
    <property type="entry name" value="AMINO ACID TRANSPORTER YUIF-RELATED"/>
    <property type="match status" value="1"/>
</dbReference>
<evidence type="ECO:0000256" key="6">
    <source>
        <dbReference type="SAM" id="Phobius"/>
    </source>
</evidence>
<dbReference type="Pfam" id="PF03553">
    <property type="entry name" value="Na_H_antiporter"/>
    <property type="match status" value="1"/>
</dbReference>
<gene>
    <name evidence="9" type="ORF">AMD00_04760</name>
</gene>
<keyword evidence="5 6" id="KW-0472">Membrane</keyword>
<sequence length="438" mass="46445">MLDNPVLISVIILTVLSLLRVHVIFALLIAAIVAGLVAGLPLSETMTIFIDGMGAQSGTALSYILLGIFAAMIAHSGIPGVLINRLLAIKKPSKYIFIFGLALTACLSGTLIPVHIAFIPILVPPLLYFFNKLKIDRRALASALTFGLKMPYMCIPVAYGLIFQGIIATEMTKNGMAINQTSVPVAMIIPAIGMWVGLFIAIFITYRKPRNYAQTNEDIEFLKEAKDEQPRRNFELRDGITIFAVIVALAIQLTFSSLVLGALSGIIVMFVGRIVTIKEGEDVVQGGVKLMGVIAFIMLIASGYATILKETNAISELVNAVNGVTGDSKLITAILLLFIGLLVTMGIGTSFGTVPILAVVFVPLCISIGFSPLATAAIIGTAGALGDAGSPASDSTLGPTSGLNADGQHDHIWDTCVPTFIHYNIPLFIFGIIAAMVL</sequence>
<evidence type="ECO:0000313" key="10">
    <source>
        <dbReference type="Proteomes" id="UP000036867"/>
    </source>
</evidence>
<feature type="transmembrane region" description="Helical" evidence="6">
    <location>
        <begin position="60"/>
        <end position="83"/>
    </location>
</feature>
<keyword evidence="10" id="KW-1185">Reference proteome</keyword>
<dbReference type="STRING" id="263475.AMD00_04760"/>